<dbReference type="EMBL" id="QHKM01000001">
    <property type="protein sequence ID" value="RAK70079.1"/>
    <property type="molecule type" value="Genomic_DNA"/>
</dbReference>
<dbReference type="Proteomes" id="UP000248553">
    <property type="component" value="Unassembled WGS sequence"/>
</dbReference>
<keyword evidence="2" id="KW-1185">Reference proteome</keyword>
<dbReference type="RefSeq" id="WP_111476813.1">
    <property type="nucleotide sequence ID" value="NZ_QHKM01000001.1"/>
</dbReference>
<evidence type="ECO:0000313" key="2">
    <source>
        <dbReference type="Proteomes" id="UP000248553"/>
    </source>
</evidence>
<sequence>MHAVAGQSGIRPTLAYEWQLAPQLALEVSGSYSGSTSASGYDYVLSTDSIYRCRSTIRQRQLSAGVHGRYHFPAASRR</sequence>
<reference evidence="2" key="1">
    <citation type="submission" date="2018-05" db="EMBL/GenBank/DDBJ databases">
        <authorList>
            <person name="Nie L."/>
        </authorList>
    </citation>
    <scope>NUCLEOTIDE SEQUENCE [LARGE SCALE GENOMIC DNA]</scope>
    <source>
        <strain evidence="2">NL</strain>
    </source>
</reference>
<name>A0A328BTZ3_9BACT</name>
<gene>
    <name evidence="1" type="ORF">DLM85_04295</name>
</gene>
<protein>
    <recommendedName>
        <fullName evidence="3">Outer membrane protein beta-barrel domain-containing protein</fullName>
    </recommendedName>
</protein>
<evidence type="ECO:0008006" key="3">
    <source>
        <dbReference type="Google" id="ProtNLM"/>
    </source>
</evidence>
<dbReference type="AlphaFoldDB" id="A0A328BTZ3"/>
<dbReference type="OrthoDB" id="885818at2"/>
<accession>A0A328BTZ3</accession>
<organism evidence="1 2">
    <name type="scientific">Hymenobacter edaphi</name>
    <dbReference type="NCBI Taxonomy" id="2211146"/>
    <lineage>
        <taxon>Bacteria</taxon>
        <taxon>Pseudomonadati</taxon>
        <taxon>Bacteroidota</taxon>
        <taxon>Cytophagia</taxon>
        <taxon>Cytophagales</taxon>
        <taxon>Hymenobacteraceae</taxon>
        <taxon>Hymenobacter</taxon>
    </lineage>
</organism>
<proteinExistence type="predicted"/>
<evidence type="ECO:0000313" key="1">
    <source>
        <dbReference type="EMBL" id="RAK70079.1"/>
    </source>
</evidence>
<comment type="caution">
    <text evidence="1">The sequence shown here is derived from an EMBL/GenBank/DDBJ whole genome shotgun (WGS) entry which is preliminary data.</text>
</comment>